<evidence type="ECO:0000256" key="5">
    <source>
        <dbReference type="ARBA" id="ARBA00022801"/>
    </source>
</evidence>
<evidence type="ECO:0000256" key="2">
    <source>
        <dbReference type="ARBA" id="ARBA00022525"/>
    </source>
</evidence>
<keyword evidence="8" id="KW-0325">Glycoprotein</keyword>
<organism evidence="11">
    <name type="scientific">Schistocephalus solidus</name>
    <name type="common">Tapeworm</name>
    <dbReference type="NCBI Taxonomy" id="70667"/>
    <lineage>
        <taxon>Eukaryota</taxon>
        <taxon>Metazoa</taxon>
        <taxon>Spiralia</taxon>
        <taxon>Lophotrochozoa</taxon>
        <taxon>Platyhelminthes</taxon>
        <taxon>Cestoda</taxon>
        <taxon>Eucestoda</taxon>
        <taxon>Diphyllobothriidea</taxon>
        <taxon>Diphyllobothriidae</taxon>
        <taxon>Schistocephalus</taxon>
    </lineage>
</organism>
<accession>A0A0V0J9M6</accession>
<dbReference type="InterPro" id="IPR018114">
    <property type="entry name" value="TRYPSIN_HIS"/>
</dbReference>
<keyword evidence="4 9" id="KW-0732">Signal</keyword>
<evidence type="ECO:0000256" key="6">
    <source>
        <dbReference type="ARBA" id="ARBA00022825"/>
    </source>
</evidence>
<dbReference type="InterPro" id="IPR050127">
    <property type="entry name" value="Serine_Proteases_S1"/>
</dbReference>
<evidence type="ECO:0000256" key="9">
    <source>
        <dbReference type="SAM" id="SignalP"/>
    </source>
</evidence>
<evidence type="ECO:0000256" key="3">
    <source>
        <dbReference type="ARBA" id="ARBA00022670"/>
    </source>
</evidence>
<evidence type="ECO:0000256" key="8">
    <source>
        <dbReference type="ARBA" id="ARBA00023180"/>
    </source>
</evidence>
<dbReference type="PANTHER" id="PTHR24264:SF54">
    <property type="entry name" value="PEPTIDASE S1 DOMAIN-CONTAINING PROTEIN"/>
    <property type="match status" value="1"/>
</dbReference>
<dbReference type="EMBL" id="GEEE01001202">
    <property type="protein sequence ID" value="JAP62023.1"/>
    <property type="molecule type" value="Transcribed_RNA"/>
</dbReference>
<evidence type="ECO:0000256" key="4">
    <source>
        <dbReference type="ARBA" id="ARBA00022729"/>
    </source>
</evidence>
<dbReference type="PROSITE" id="PS50240">
    <property type="entry name" value="TRYPSIN_DOM"/>
    <property type="match status" value="1"/>
</dbReference>
<dbReference type="AlphaFoldDB" id="A0A0V0J9M6"/>
<dbReference type="GO" id="GO:0004252">
    <property type="term" value="F:serine-type endopeptidase activity"/>
    <property type="evidence" value="ECO:0007669"/>
    <property type="project" value="InterPro"/>
</dbReference>
<name>A0A0V0J9M6_SCHSO</name>
<dbReference type="PRINTS" id="PR00722">
    <property type="entry name" value="CHYMOTRYPSIN"/>
</dbReference>
<evidence type="ECO:0000259" key="10">
    <source>
        <dbReference type="PROSITE" id="PS50240"/>
    </source>
</evidence>
<keyword evidence="7" id="KW-1015">Disulfide bond</keyword>
<evidence type="ECO:0000313" key="11">
    <source>
        <dbReference type="EMBL" id="JAP62023.1"/>
    </source>
</evidence>
<evidence type="ECO:0000256" key="7">
    <source>
        <dbReference type="ARBA" id="ARBA00023157"/>
    </source>
</evidence>
<dbReference type="InterPro" id="IPR009003">
    <property type="entry name" value="Peptidase_S1_PA"/>
</dbReference>
<protein>
    <submittedName>
        <fullName evidence="11">Chymotrypsin-like elastase family member 2A</fullName>
    </submittedName>
</protein>
<dbReference type="Gene3D" id="2.40.10.10">
    <property type="entry name" value="Trypsin-like serine proteases"/>
    <property type="match status" value="1"/>
</dbReference>
<evidence type="ECO:0000256" key="1">
    <source>
        <dbReference type="ARBA" id="ARBA00004613"/>
    </source>
</evidence>
<feature type="non-terminal residue" evidence="11">
    <location>
        <position position="1"/>
    </location>
</feature>
<dbReference type="SUPFAM" id="SSF50494">
    <property type="entry name" value="Trypsin-like serine proteases"/>
    <property type="match status" value="1"/>
</dbReference>
<comment type="subcellular location">
    <subcellularLocation>
        <location evidence="1">Secreted</location>
    </subcellularLocation>
</comment>
<keyword evidence="6" id="KW-0720">Serine protease</keyword>
<dbReference type="GO" id="GO:0006508">
    <property type="term" value="P:proteolysis"/>
    <property type="evidence" value="ECO:0007669"/>
    <property type="project" value="UniProtKB-KW"/>
</dbReference>
<dbReference type="FunFam" id="2.40.10.10:FF:000054">
    <property type="entry name" value="Complement C1r subcomponent"/>
    <property type="match status" value="1"/>
</dbReference>
<feature type="signal peptide" evidence="9">
    <location>
        <begin position="1"/>
        <end position="40"/>
    </location>
</feature>
<reference evidence="11" key="1">
    <citation type="submission" date="2016-01" db="EMBL/GenBank/DDBJ databases">
        <title>Reference transcriptome for the parasite Schistocephalus solidus: insights into the molecular evolution of parasitism.</title>
        <authorList>
            <person name="Hebert F.O."/>
            <person name="Grambauer S."/>
            <person name="Barber I."/>
            <person name="Landry C.R."/>
            <person name="Aubin-Horth N."/>
        </authorList>
    </citation>
    <scope>NUCLEOTIDE SEQUENCE</scope>
</reference>
<dbReference type="InterPro" id="IPR043504">
    <property type="entry name" value="Peptidase_S1_PA_chymotrypsin"/>
</dbReference>
<dbReference type="Pfam" id="PF00089">
    <property type="entry name" value="Trypsin"/>
    <property type="match status" value="2"/>
</dbReference>
<feature type="domain" description="Peptidase S1" evidence="10">
    <location>
        <begin position="173"/>
        <end position="473"/>
    </location>
</feature>
<dbReference type="PANTHER" id="PTHR24264">
    <property type="entry name" value="TRYPSIN-RELATED"/>
    <property type="match status" value="1"/>
</dbReference>
<sequence length="473" mass="53457">KLSIDAKAPDCAMERSNRIPGSIVPLLLAQLLIASCLVDSQNVETPERDLMDPMASQTEDKFFTQYVFDRNTLILRRRIMLYKDNLYTEWSDWGNCSVKDCTEFRFRRCKDESYENRITDLFRTKSCPFLYIAETRECRDTSLCKADGPSELLKNLSTTCGVRNVDAPFQTKILGGKTAVPHSWPWQAALYAGMRNAGLRAHYSRRKYIEAPFCGGTLIAPSWVVTAAHCLTELIPHKELPIGQPFSIEEVGDIIVRARLGDHSRSVIEKKQRDHNIQTAIIHPDYRRGFSENGFDVALLKLAEDAEFQETIGHICVPDKNMSLPEGLVCYAAGWGDMSADSAQDNNFFDFIYGTGLSDFFVNPFFNQQPPRRSRRPQQPLQLVEVELPLVSLQRCRRYFNNLREGVHVCAGAKGKDTCRGDSGGGLFCQNPVDKRWYLYGVTSFGSGRGCGKYYGVYTCTRGISDWIHGILS</sequence>
<keyword evidence="3" id="KW-0645">Protease</keyword>
<dbReference type="PROSITE" id="PS00134">
    <property type="entry name" value="TRYPSIN_HIS"/>
    <property type="match status" value="1"/>
</dbReference>
<dbReference type="SMART" id="SM00020">
    <property type="entry name" value="Tryp_SPc"/>
    <property type="match status" value="1"/>
</dbReference>
<feature type="chain" id="PRO_5006866782" evidence="9">
    <location>
        <begin position="41"/>
        <end position="473"/>
    </location>
</feature>
<gene>
    <name evidence="11" type="primary">CEL2A</name>
    <name evidence="11" type="ORF">TR149238</name>
</gene>
<dbReference type="CDD" id="cd00190">
    <property type="entry name" value="Tryp_SPc"/>
    <property type="match status" value="1"/>
</dbReference>
<keyword evidence="2" id="KW-0964">Secreted</keyword>
<proteinExistence type="predicted"/>
<dbReference type="InterPro" id="IPR001314">
    <property type="entry name" value="Peptidase_S1A"/>
</dbReference>
<dbReference type="InterPro" id="IPR001254">
    <property type="entry name" value="Trypsin_dom"/>
</dbReference>
<dbReference type="GO" id="GO:0005615">
    <property type="term" value="C:extracellular space"/>
    <property type="evidence" value="ECO:0007669"/>
    <property type="project" value="TreeGrafter"/>
</dbReference>
<keyword evidence="5" id="KW-0378">Hydrolase</keyword>